<protein>
    <recommendedName>
        <fullName evidence="3">DUF2117 domain-containing protein</fullName>
    </recommendedName>
</protein>
<dbReference type="Proteomes" id="UP000185744">
    <property type="component" value="Unassembled WGS sequence"/>
</dbReference>
<evidence type="ECO:0000313" key="2">
    <source>
        <dbReference type="Proteomes" id="UP000185744"/>
    </source>
</evidence>
<comment type="caution">
    <text evidence="1">The sequence shown here is derived from an EMBL/GenBank/DDBJ whole genome shotgun (WGS) entry which is preliminary data.</text>
</comment>
<sequence>MPEIIDKGDAKKLIERLNRFEEIKPILTGPIGKISAIDNDITDLVDFVNLRWSKWLSKNSGKYDLIINAGHFNSVKKFKADCRYLLTEVNDCNAIGIDPGRKIILKPHNKTFEKIINEFKSDEYRIVDISRFQGKTWKKRNITYRRIAAAQKGEYLLLNGNIIGKVTSEDVILKERDGRLIEADGVKLREKDLQKIDEINLKKSKIVTKREINRKDFKANKLDISQDKGVLFVEHNAIKTFEVLEDYDSISGAVLVGDDTTILGGTIFSRLSIPIIGIRDNDPDNFFKNESYHNGSTILFTREDDEFGKHIFKKIFEGKKYIKRNFYEVKRDIIATSRKKENFKKLKIF</sequence>
<keyword evidence="2" id="KW-1185">Reference proteome</keyword>
<reference evidence="1" key="1">
    <citation type="submission" date="2016-12" db="EMBL/GenBank/DDBJ databases">
        <title>Discovery of methanogenic haloarchaea.</title>
        <authorList>
            <person name="Sorokin D.Y."/>
            <person name="Makarova K.S."/>
            <person name="Abbas B."/>
            <person name="Ferrer M."/>
            <person name="Golyshin P.N."/>
        </authorList>
    </citation>
    <scope>NUCLEOTIDE SEQUENCE [LARGE SCALE GENOMIC DNA]</scope>
    <source>
        <strain evidence="1">HMET1</strain>
    </source>
</reference>
<evidence type="ECO:0008006" key="3">
    <source>
        <dbReference type="Google" id="ProtNLM"/>
    </source>
</evidence>
<gene>
    <name evidence="1" type="ORF">BTN85_0908</name>
</gene>
<dbReference type="STRING" id="1903181.BTN85_0908"/>
<name>A0A1Q6DVP8_METT1</name>
<dbReference type="InterPro" id="IPR012032">
    <property type="entry name" value="UCP006598"/>
</dbReference>
<organism evidence="1 2">
    <name type="scientific">Methanohalarchaeum thermophilum</name>
    <dbReference type="NCBI Taxonomy" id="1903181"/>
    <lineage>
        <taxon>Archaea</taxon>
        <taxon>Methanobacteriati</taxon>
        <taxon>Methanobacteriota</taxon>
        <taxon>Methanonatronarchaeia</taxon>
        <taxon>Methanonatronarchaeales</taxon>
        <taxon>Methanonatronarchaeaceae</taxon>
        <taxon>Candidatus Methanohalarchaeum</taxon>
    </lineage>
</organism>
<dbReference type="AlphaFoldDB" id="A0A1Q6DVP8"/>
<dbReference type="InParanoid" id="A0A1Q6DVP8"/>
<dbReference type="EMBL" id="MSDW01000001">
    <property type="protein sequence ID" value="OKY78417.1"/>
    <property type="molecule type" value="Genomic_DNA"/>
</dbReference>
<evidence type="ECO:0000313" key="1">
    <source>
        <dbReference type="EMBL" id="OKY78417.1"/>
    </source>
</evidence>
<dbReference type="Pfam" id="PF09890">
    <property type="entry name" value="DUF2117"/>
    <property type="match status" value="1"/>
</dbReference>
<proteinExistence type="predicted"/>
<accession>A0A1Q6DVP8</accession>